<evidence type="ECO:0000313" key="2">
    <source>
        <dbReference type="Proteomes" id="UP000466388"/>
    </source>
</evidence>
<dbReference type="GO" id="GO:0016884">
    <property type="term" value="F:carbon-nitrogen ligase activity, with glutamine as amido-N-donor"/>
    <property type="evidence" value="ECO:0007669"/>
    <property type="project" value="InterPro"/>
</dbReference>
<dbReference type="Proteomes" id="UP000466388">
    <property type="component" value="Unassembled WGS sequence"/>
</dbReference>
<proteinExistence type="predicted"/>
<accession>A0A7X2XT90</accession>
<dbReference type="InterPro" id="IPR042184">
    <property type="entry name" value="YqeY/Aim41_N"/>
</dbReference>
<comment type="caution">
    <text evidence="1">The sequence shown here is derived from an EMBL/GenBank/DDBJ whole genome shotgun (WGS) entry which is preliminary data.</text>
</comment>
<evidence type="ECO:0000313" key="1">
    <source>
        <dbReference type="EMBL" id="MTV81248.1"/>
    </source>
</evidence>
<dbReference type="RefSeq" id="WP_155430528.1">
    <property type="nucleotide sequence ID" value="NZ_WNJO01000001.1"/>
</dbReference>
<dbReference type="Gene3D" id="1.10.10.410">
    <property type="match status" value="1"/>
</dbReference>
<reference evidence="1 2" key="1">
    <citation type="submission" date="2019-11" db="EMBL/GenBank/DDBJ databases">
        <title>Lactobacillus sp. nov. CRM56-3, isolated from fermented tea leaves.</title>
        <authorList>
            <person name="Phuengjayaem S."/>
            <person name="Tanasupawat S."/>
        </authorList>
    </citation>
    <scope>NUCLEOTIDE SEQUENCE [LARGE SCALE GENOMIC DNA]</scope>
    <source>
        <strain evidence="1 2">CRM56-3</strain>
    </source>
</reference>
<dbReference type="PANTHER" id="PTHR28055">
    <property type="entry name" value="ALTERED INHERITANCE OF MITOCHONDRIA PROTEIN 41, MITOCHONDRIAL"/>
    <property type="match status" value="1"/>
</dbReference>
<sequence>MSLSDTLTEDLKTAMKAHDKVALNVIRMIKTSLTNERIKLGHDLTDDDELTVLSRELKQRKESREEFAAAGRQDLVDGLDAEIKLVENYAPKQLSEDEVKQIVTDTVKQTGASSMADFGKVMGAVMPKLKGRADGSVVNKTVKAMLSK</sequence>
<organism evidence="1 2">
    <name type="scientific">Secundilactobacillus folii</name>
    <dbReference type="NCBI Taxonomy" id="2678357"/>
    <lineage>
        <taxon>Bacteria</taxon>
        <taxon>Bacillati</taxon>
        <taxon>Bacillota</taxon>
        <taxon>Bacilli</taxon>
        <taxon>Lactobacillales</taxon>
        <taxon>Lactobacillaceae</taxon>
        <taxon>Secundilactobacillus</taxon>
    </lineage>
</organism>
<dbReference type="AlphaFoldDB" id="A0A7X2XT90"/>
<dbReference type="EMBL" id="WNJO01000001">
    <property type="protein sequence ID" value="MTV81248.1"/>
    <property type="molecule type" value="Genomic_DNA"/>
</dbReference>
<keyword evidence="2" id="KW-1185">Reference proteome</keyword>
<dbReference type="InterPro" id="IPR003789">
    <property type="entry name" value="Asn/Gln_tRNA_amidoTrase-B-like"/>
</dbReference>
<dbReference type="SUPFAM" id="SSF89095">
    <property type="entry name" value="GatB/YqeY motif"/>
    <property type="match status" value="1"/>
</dbReference>
<dbReference type="Pfam" id="PF09424">
    <property type="entry name" value="YqeY"/>
    <property type="match status" value="1"/>
</dbReference>
<dbReference type="PANTHER" id="PTHR28055:SF1">
    <property type="entry name" value="ALTERED INHERITANCE OF MITOCHONDRIA PROTEIN 41, MITOCHONDRIAL"/>
    <property type="match status" value="1"/>
</dbReference>
<gene>
    <name evidence="1" type="ORF">GM612_01090</name>
</gene>
<dbReference type="InterPro" id="IPR023168">
    <property type="entry name" value="GatB_Yqey_C_2"/>
</dbReference>
<protein>
    <submittedName>
        <fullName evidence="1">GatB/YqeY domain-containing protein</fullName>
    </submittedName>
</protein>
<dbReference type="Gene3D" id="1.10.1510.10">
    <property type="entry name" value="Uncharacterised protein YqeY/AIM41 PF09424, N-terminal domain"/>
    <property type="match status" value="1"/>
</dbReference>
<dbReference type="InterPro" id="IPR019004">
    <property type="entry name" value="YqeY/Aim41"/>
</dbReference>
<name>A0A7X2XT90_9LACO</name>